<comment type="caution">
    <text evidence="1">The sequence shown here is derived from an EMBL/GenBank/DDBJ whole genome shotgun (WGS) entry which is preliminary data.</text>
</comment>
<dbReference type="EMBL" id="CM020619">
    <property type="protein sequence ID" value="KAK1865611.1"/>
    <property type="molecule type" value="Genomic_DNA"/>
</dbReference>
<keyword evidence="2" id="KW-1185">Reference proteome</keyword>
<reference evidence="1" key="1">
    <citation type="submission" date="2019-11" db="EMBL/GenBank/DDBJ databases">
        <title>Nori genome reveals adaptations in red seaweeds to the harsh intertidal environment.</title>
        <authorList>
            <person name="Wang D."/>
            <person name="Mao Y."/>
        </authorList>
    </citation>
    <scope>NUCLEOTIDE SEQUENCE</scope>
    <source>
        <tissue evidence="1">Gametophyte</tissue>
    </source>
</reference>
<protein>
    <submittedName>
        <fullName evidence="1">Uncharacterized protein</fullName>
    </submittedName>
</protein>
<gene>
    <name evidence="1" type="ORF">I4F81_008140</name>
</gene>
<organism evidence="1 2">
    <name type="scientific">Pyropia yezoensis</name>
    <name type="common">Susabi-nori</name>
    <name type="synonym">Porphyra yezoensis</name>
    <dbReference type="NCBI Taxonomy" id="2788"/>
    <lineage>
        <taxon>Eukaryota</taxon>
        <taxon>Rhodophyta</taxon>
        <taxon>Bangiophyceae</taxon>
        <taxon>Bangiales</taxon>
        <taxon>Bangiaceae</taxon>
        <taxon>Pyropia</taxon>
    </lineage>
</organism>
<accession>A0ACC3C7A2</accession>
<name>A0ACC3C7A2_PYRYE</name>
<dbReference type="Proteomes" id="UP000798662">
    <property type="component" value="Chromosome 2"/>
</dbReference>
<proteinExistence type="predicted"/>
<sequence length="759" mass="72171">MNAMSGGGGSGGGGARSPRPTASAAMAVPGRSAAADAAVAADAAAAVAAAGGAGAAAGGAEGGCDGRPAGLDGGGDAADLCEGGGGMGGGGGVGGRVVGGSANLASSLMLSHVSQHVGAPPVGGGASAGGTASAPRRPPTADVLADAADALGSVAPRGGTTLSVAGSSAATAAGAAALSTLDGSPLDALERPTTPPPRLRRFVSHSYGEAGAHMRRRSGGWGGDGGFGGGPRAGALSSLDEEELSLGGADLPLGGAGSVGTRLSASVGGAGLMRRHSGTGPRRPAAVSWSGGWGTGGGGGRSSTHAAPRVPRRRGRGLSRVNRAVEVRWVPAPAAGAAGTTAVCGTSPLRGPGGGAPSRPAGRWAVEAVARLVPDPPPHGVLVSVAASAVCDSDLDLLRGVYHPRERRLGVAVDGGWAAYVLLPDVAVHPVADRLLSPWGVAAGRLAVLGAVVAALPAAPAARSAAAHERGGGPEVLVLASAASVADVPLTALLLSRAGWVPLFHGDGGGGGATVGASLARLPAGAGGLGMISTDALLSRFAPLASGRNERGGGGLPPPTGALDLTGGTSDGLAAALTVLAPRGVLVLAPLRTGEPAAGSPALPTSFSHPAASARSLPLDAVLAKGLTVVGIPQEAGDYAAGLQAAADLSDTVPVAALGVRQVPLGGAPPVLAAAAAGRASGGRLVLVPPPMVAPEARLGGAYNGAARGAPPIVPAAAAGATFDDEDDGDGGWEVDPPPVSPKMSPCASPSFFPPSLAL</sequence>
<evidence type="ECO:0000313" key="1">
    <source>
        <dbReference type="EMBL" id="KAK1865611.1"/>
    </source>
</evidence>
<evidence type="ECO:0000313" key="2">
    <source>
        <dbReference type="Proteomes" id="UP000798662"/>
    </source>
</evidence>